<dbReference type="InterPro" id="IPR002110">
    <property type="entry name" value="Ankyrin_rpt"/>
</dbReference>
<proteinExistence type="predicted"/>
<feature type="signal peptide" evidence="2">
    <location>
        <begin position="1"/>
        <end position="26"/>
    </location>
</feature>
<sequence>MRCAPLALLPLATLAWLALPSSEAAAQFGRPRSARPSAAPAPERPPPPALPGLQYRRAPEAIPADPNAGDLSPNAALFDAINRGDMAAARDAVARGADIDARNVLGLTPIDAAVDQGRTEIMFYLLSIRTGIRGAPAPAETPAPTRAAAAPPSARGPAR</sequence>
<evidence type="ECO:0000256" key="2">
    <source>
        <dbReference type="SAM" id="SignalP"/>
    </source>
</evidence>
<dbReference type="Proteomes" id="UP001523392">
    <property type="component" value="Unassembled WGS sequence"/>
</dbReference>
<feature type="region of interest" description="Disordered" evidence="1">
    <location>
        <begin position="27"/>
        <end position="69"/>
    </location>
</feature>
<dbReference type="SUPFAM" id="SSF48403">
    <property type="entry name" value="Ankyrin repeat"/>
    <property type="match status" value="1"/>
</dbReference>
<reference evidence="3 4" key="1">
    <citation type="submission" date="2021-12" db="EMBL/GenBank/DDBJ databases">
        <title>Siccirubricoccus leaddurans sp. nov., a high concentration Zn2+ tolerance bacterium.</title>
        <authorList>
            <person name="Cao Y."/>
        </authorList>
    </citation>
    <scope>NUCLEOTIDE SEQUENCE [LARGE SCALE GENOMIC DNA]</scope>
    <source>
        <strain evidence="3 4">KC 17139</strain>
    </source>
</reference>
<evidence type="ECO:0000256" key="1">
    <source>
        <dbReference type="SAM" id="MobiDB-lite"/>
    </source>
</evidence>
<dbReference type="RefSeq" id="WP_252956681.1">
    <property type="nucleotide sequence ID" value="NZ_JAFIRR010000277.1"/>
</dbReference>
<dbReference type="EMBL" id="JAFIRR010000277">
    <property type="protein sequence ID" value="MCO6420011.1"/>
    <property type="molecule type" value="Genomic_DNA"/>
</dbReference>
<dbReference type="Pfam" id="PF13637">
    <property type="entry name" value="Ank_4"/>
    <property type="match status" value="1"/>
</dbReference>
<feature type="compositionally biased region" description="Low complexity" evidence="1">
    <location>
        <begin position="30"/>
        <end position="41"/>
    </location>
</feature>
<keyword evidence="2" id="KW-0732">Signal</keyword>
<evidence type="ECO:0000313" key="3">
    <source>
        <dbReference type="EMBL" id="MCO6420011.1"/>
    </source>
</evidence>
<feature type="chain" id="PRO_5046391123" evidence="2">
    <location>
        <begin position="27"/>
        <end position="159"/>
    </location>
</feature>
<feature type="non-terminal residue" evidence="3">
    <location>
        <position position="159"/>
    </location>
</feature>
<feature type="region of interest" description="Disordered" evidence="1">
    <location>
        <begin position="135"/>
        <end position="159"/>
    </location>
</feature>
<name>A0ABT1DDK6_9PROT</name>
<protein>
    <submittedName>
        <fullName evidence="3">Ankyrin repeat domain-containing protein</fullName>
    </submittedName>
</protein>
<dbReference type="Gene3D" id="1.25.40.20">
    <property type="entry name" value="Ankyrin repeat-containing domain"/>
    <property type="match status" value="1"/>
</dbReference>
<keyword evidence="4" id="KW-1185">Reference proteome</keyword>
<accession>A0ABT1DDK6</accession>
<dbReference type="InterPro" id="IPR036770">
    <property type="entry name" value="Ankyrin_rpt-contain_sf"/>
</dbReference>
<comment type="caution">
    <text evidence="3">The sequence shown here is derived from an EMBL/GenBank/DDBJ whole genome shotgun (WGS) entry which is preliminary data.</text>
</comment>
<organism evidence="3 4">
    <name type="scientific">Siccirubricoccus soli</name>
    <dbReference type="NCBI Taxonomy" id="2899147"/>
    <lineage>
        <taxon>Bacteria</taxon>
        <taxon>Pseudomonadati</taxon>
        <taxon>Pseudomonadota</taxon>
        <taxon>Alphaproteobacteria</taxon>
        <taxon>Acetobacterales</taxon>
        <taxon>Roseomonadaceae</taxon>
        <taxon>Siccirubricoccus</taxon>
    </lineage>
</organism>
<gene>
    <name evidence="3" type="ORF">JYK14_28210</name>
</gene>
<evidence type="ECO:0000313" key="4">
    <source>
        <dbReference type="Proteomes" id="UP001523392"/>
    </source>
</evidence>